<keyword evidence="4 5" id="KW-0472">Membrane</keyword>
<accession>A0ABW8AKD6</accession>
<keyword evidence="3 5" id="KW-1133">Transmembrane helix</keyword>
<comment type="subcellular location">
    <subcellularLocation>
        <location evidence="1">Endomembrane system</location>
        <topology evidence="1">Multi-pass membrane protein</topology>
    </subcellularLocation>
</comment>
<dbReference type="InterPro" id="IPR007318">
    <property type="entry name" value="Phopholipid_MeTrfase"/>
</dbReference>
<feature type="transmembrane region" description="Helical" evidence="5">
    <location>
        <begin position="114"/>
        <end position="131"/>
    </location>
</feature>
<comment type="caution">
    <text evidence="6">The sequence shown here is derived from an EMBL/GenBank/DDBJ whole genome shotgun (WGS) entry which is preliminary data.</text>
</comment>
<dbReference type="GO" id="GO:0004671">
    <property type="term" value="F:protein C-terminal S-isoprenylcysteine carboxyl O-methyltransferase activity"/>
    <property type="evidence" value="ECO:0007669"/>
    <property type="project" value="UniProtKB-EC"/>
</dbReference>
<dbReference type="RefSeq" id="WP_398275140.1">
    <property type="nucleotide sequence ID" value="NZ_JBITLV010000001.1"/>
</dbReference>
<feature type="transmembrane region" description="Helical" evidence="5">
    <location>
        <begin position="84"/>
        <end position="102"/>
    </location>
</feature>
<protein>
    <submittedName>
        <fullName evidence="6">Methyltransferase family protein</fullName>
        <ecNumber evidence="6">2.1.1.100</ecNumber>
        <ecNumber evidence="6">2.1.1.334</ecNumber>
    </submittedName>
</protein>
<keyword evidence="6" id="KW-0489">Methyltransferase</keyword>
<evidence type="ECO:0000256" key="5">
    <source>
        <dbReference type="SAM" id="Phobius"/>
    </source>
</evidence>
<proteinExistence type="predicted"/>
<dbReference type="Pfam" id="PF04191">
    <property type="entry name" value="PEMT"/>
    <property type="match status" value="1"/>
</dbReference>
<dbReference type="InterPro" id="IPR052527">
    <property type="entry name" value="Metal_cation-efflux_comp"/>
</dbReference>
<keyword evidence="7" id="KW-1185">Reference proteome</keyword>
<feature type="transmembrane region" description="Helical" evidence="5">
    <location>
        <begin position="175"/>
        <end position="193"/>
    </location>
</feature>
<organism evidence="6 7">
    <name type="scientific">Spongisporangium articulatum</name>
    <dbReference type="NCBI Taxonomy" id="3362603"/>
    <lineage>
        <taxon>Bacteria</taxon>
        <taxon>Bacillati</taxon>
        <taxon>Actinomycetota</taxon>
        <taxon>Actinomycetes</taxon>
        <taxon>Kineosporiales</taxon>
        <taxon>Kineosporiaceae</taxon>
        <taxon>Spongisporangium</taxon>
    </lineage>
</organism>
<name>A0ABW8AKD6_9ACTN</name>
<dbReference type="PANTHER" id="PTHR43847">
    <property type="entry name" value="BLL3993 PROTEIN"/>
    <property type="match status" value="1"/>
</dbReference>
<gene>
    <name evidence="6" type="ORF">ACIB24_03365</name>
</gene>
<dbReference type="GO" id="GO:0032259">
    <property type="term" value="P:methylation"/>
    <property type="evidence" value="ECO:0007669"/>
    <property type="project" value="UniProtKB-KW"/>
</dbReference>
<evidence type="ECO:0000256" key="1">
    <source>
        <dbReference type="ARBA" id="ARBA00004127"/>
    </source>
</evidence>
<evidence type="ECO:0000313" key="7">
    <source>
        <dbReference type="Proteomes" id="UP001612915"/>
    </source>
</evidence>
<dbReference type="PANTHER" id="PTHR43847:SF1">
    <property type="entry name" value="BLL3993 PROTEIN"/>
    <property type="match status" value="1"/>
</dbReference>
<evidence type="ECO:0000313" key="6">
    <source>
        <dbReference type="EMBL" id="MFI7586097.1"/>
    </source>
</evidence>
<evidence type="ECO:0000256" key="3">
    <source>
        <dbReference type="ARBA" id="ARBA00022989"/>
    </source>
</evidence>
<feature type="transmembrane region" description="Helical" evidence="5">
    <location>
        <begin position="50"/>
        <end position="72"/>
    </location>
</feature>
<dbReference type="EC" id="2.1.1.100" evidence="6"/>
<dbReference type="EMBL" id="JBITLV010000001">
    <property type="protein sequence ID" value="MFI7586097.1"/>
    <property type="molecule type" value="Genomic_DNA"/>
</dbReference>
<evidence type="ECO:0000256" key="4">
    <source>
        <dbReference type="ARBA" id="ARBA00023136"/>
    </source>
</evidence>
<feature type="transmembrane region" description="Helical" evidence="5">
    <location>
        <begin position="20"/>
        <end position="38"/>
    </location>
</feature>
<dbReference type="EC" id="2.1.1.334" evidence="6"/>
<keyword evidence="6" id="KW-0808">Transferase</keyword>
<evidence type="ECO:0000256" key="2">
    <source>
        <dbReference type="ARBA" id="ARBA00022692"/>
    </source>
</evidence>
<reference evidence="6 7" key="1">
    <citation type="submission" date="2024-10" db="EMBL/GenBank/DDBJ databases">
        <title>The Natural Products Discovery Center: Release of the First 8490 Sequenced Strains for Exploring Actinobacteria Biosynthetic Diversity.</title>
        <authorList>
            <person name="Kalkreuter E."/>
            <person name="Kautsar S.A."/>
            <person name="Yang D."/>
            <person name="Bader C.D."/>
            <person name="Teijaro C.N."/>
            <person name="Fluegel L."/>
            <person name="Davis C.M."/>
            <person name="Simpson J.R."/>
            <person name="Lauterbach L."/>
            <person name="Steele A.D."/>
            <person name="Gui C."/>
            <person name="Meng S."/>
            <person name="Li G."/>
            <person name="Viehrig K."/>
            <person name="Ye F."/>
            <person name="Su P."/>
            <person name="Kiefer A.F."/>
            <person name="Nichols A."/>
            <person name="Cepeda A.J."/>
            <person name="Yan W."/>
            <person name="Fan B."/>
            <person name="Jiang Y."/>
            <person name="Adhikari A."/>
            <person name="Zheng C.-J."/>
            <person name="Schuster L."/>
            <person name="Cowan T.M."/>
            <person name="Smanski M.J."/>
            <person name="Chevrette M.G."/>
            <person name="De Carvalho L.P.S."/>
            <person name="Shen B."/>
        </authorList>
    </citation>
    <scope>NUCLEOTIDE SEQUENCE [LARGE SCALE GENOMIC DNA]</scope>
    <source>
        <strain evidence="6 7">NPDC049639</strain>
    </source>
</reference>
<keyword evidence="2 5" id="KW-0812">Transmembrane</keyword>
<sequence>MAEPSPAEPSPAERPDLGRVVVVALFGLSTAAAVVRAVRALTRLDAGPQAALELAAAGLSIAFCTLVVRAYLGRSTASATDRGLGAWLAAPLTTCLPFLSPLLPSTVGSWQRSAVAFVLILVGTAWSVWAVRHLSTSLSVLPQARRLVDTGPYRWTRHPLYVGEVVAVTGFGVRAGHISHLMVVVGLVALQLYRAHREERLLAARLPGYAEYATRRSGIASSVK</sequence>
<dbReference type="Gene3D" id="1.20.120.1630">
    <property type="match status" value="1"/>
</dbReference>
<dbReference type="Proteomes" id="UP001612915">
    <property type="component" value="Unassembled WGS sequence"/>
</dbReference>